<feature type="domain" description="FHA" evidence="1">
    <location>
        <begin position="50"/>
        <end position="108"/>
    </location>
</feature>
<accession>A0AAW1UYZ3</accession>
<evidence type="ECO:0000313" key="4">
    <source>
        <dbReference type="Proteomes" id="UP001431783"/>
    </source>
</evidence>
<dbReference type="SUPFAM" id="SSF49879">
    <property type="entry name" value="SMAD/FHA domain"/>
    <property type="match status" value="1"/>
</dbReference>
<organism evidence="3 4">
    <name type="scientific">Henosepilachna vigintioctopunctata</name>
    <dbReference type="NCBI Taxonomy" id="420089"/>
    <lineage>
        <taxon>Eukaryota</taxon>
        <taxon>Metazoa</taxon>
        <taxon>Ecdysozoa</taxon>
        <taxon>Arthropoda</taxon>
        <taxon>Hexapoda</taxon>
        <taxon>Insecta</taxon>
        <taxon>Pterygota</taxon>
        <taxon>Neoptera</taxon>
        <taxon>Endopterygota</taxon>
        <taxon>Coleoptera</taxon>
        <taxon>Polyphaga</taxon>
        <taxon>Cucujiformia</taxon>
        <taxon>Coccinelloidea</taxon>
        <taxon>Coccinellidae</taxon>
        <taxon>Epilachninae</taxon>
        <taxon>Epilachnini</taxon>
        <taxon>Henosepilachna</taxon>
    </lineage>
</organism>
<feature type="domain" description="Protein kinase" evidence="2">
    <location>
        <begin position="46"/>
        <end position="352"/>
    </location>
</feature>
<dbReference type="InterPro" id="IPR011009">
    <property type="entry name" value="Kinase-like_dom_sf"/>
</dbReference>
<dbReference type="Proteomes" id="UP001431783">
    <property type="component" value="Unassembled WGS sequence"/>
</dbReference>
<dbReference type="PANTHER" id="PTHR24347">
    <property type="entry name" value="SERINE/THREONINE-PROTEIN KINASE"/>
    <property type="match status" value="1"/>
</dbReference>
<proteinExistence type="predicted"/>
<comment type="caution">
    <text evidence="3">The sequence shown here is derived from an EMBL/GenBank/DDBJ whole genome shotgun (WGS) entry which is preliminary data.</text>
</comment>
<dbReference type="PROSITE" id="PS50006">
    <property type="entry name" value="FHA_DOMAIN"/>
    <property type="match status" value="1"/>
</dbReference>
<dbReference type="AlphaFoldDB" id="A0AAW1UYZ3"/>
<sequence length="401" mass="46017">MGNVKANDKLPDTLTPLSLTQEQKEIRLPWGRLYSCLEKCRSVDLIEDIITLGRGEQCTYMVCKENYPENTMMNISKLHFTIIRDNYAELVYLKDHSKNGTFVNGTIVGKGNKNILQHDDILSVGFKGNQKLFVFKLLNCDESNKYLPEELQKKYKLSKFLGKGACGEVHLLFEKTTARAYAVKKIKKGIYSSGSIHHLDHPVKIMNEVEILRSLAHPDNVLLQSDLPETLVKITDFGLSKFLNEYTMMETICGTPTYVAPEVIDSSYSEYSKQVDIWSLGVILFYMLCKDLPFRSSERATLNCMIKKGLYKMDSERWKSVSLNAINLVRKMLVVNPQERLNIEQVLLHPWLSEDIRMQQRAAEVIKYGTHDSDFFLYDTENQDPEGCPAFKKIKLLETTL</sequence>
<dbReference type="InterPro" id="IPR000719">
    <property type="entry name" value="Prot_kinase_dom"/>
</dbReference>
<dbReference type="EMBL" id="JARQZJ010000121">
    <property type="protein sequence ID" value="KAK9888334.1"/>
    <property type="molecule type" value="Genomic_DNA"/>
</dbReference>
<dbReference type="InterPro" id="IPR000253">
    <property type="entry name" value="FHA_dom"/>
</dbReference>
<dbReference type="GO" id="GO:0005524">
    <property type="term" value="F:ATP binding"/>
    <property type="evidence" value="ECO:0007669"/>
    <property type="project" value="InterPro"/>
</dbReference>
<protein>
    <submittedName>
        <fullName evidence="3">Uncharacterized protein</fullName>
    </submittedName>
</protein>
<keyword evidence="4" id="KW-1185">Reference proteome</keyword>
<name>A0AAW1UYZ3_9CUCU</name>
<dbReference type="InterPro" id="IPR008984">
    <property type="entry name" value="SMAD_FHA_dom_sf"/>
</dbReference>
<dbReference type="Gene3D" id="1.10.510.10">
    <property type="entry name" value="Transferase(Phosphotransferase) domain 1"/>
    <property type="match status" value="1"/>
</dbReference>
<dbReference type="Gene3D" id="2.60.200.20">
    <property type="match status" value="1"/>
</dbReference>
<dbReference type="Pfam" id="PF00069">
    <property type="entry name" value="Pkinase"/>
    <property type="match status" value="1"/>
</dbReference>
<dbReference type="GO" id="GO:0004672">
    <property type="term" value="F:protein kinase activity"/>
    <property type="evidence" value="ECO:0007669"/>
    <property type="project" value="InterPro"/>
</dbReference>
<evidence type="ECO:0000259" key="1">
    <source>
        <dbReference type="PROSITE" id="PS50006"/>
    </source>
</evidence>
<evidence type="ECO:0000259" key="2">
    <source>
        <dbReference type="PROSITE" id="PS50011"/>
    </source>
</evidence>
<dbReference type="SUPFAM" id="SSF56112">
    <property type="entry name" value="Protein kinase-like (PK-like)"/>
    <property type="match status" value="1"/>
</dbReference>
<dbReference type="Pfam" id="PF00498">
    <property type="entry name" value="FHA"/>
    <property type="match status" value="1"/>
</dbReference>
<reference evidence="3 4" key="1">
    <citation type="submission" date="2023-03" db="EMBL/GenBank/DDBJ databases">
        <title>Genome insight into feeding habits of ladybird beetles.</title>
        <authorList>
            <person name="Li H.-S."/>
            <person name="Huang Y.-H."/>
            <person name="Pang H."/>
        </authorList>
    </citation>
    <scope>NUCLEOTIDE SEQUENCE [LARGE SCALE GENOMIC DNA]</scope>
    <source>
        <strain evidence="3">SYSU_2023b</strain>
        <tissue evidence="3">Whole body</tissue>
    </source>
</reference>
<dbReference type="Gene3D" id="3.30.200.20">
    <property type="entry name" value="Phosphorylase Kinase, domain 1"/>
    <property type="match status" value="1"/>
</dbReference>
<evidence type="ECO:0000313" key="3">
    <source>
        <dbReference type="EMBL" id="KAK9888334.1"/>
    </source>
</evidence>
<dbReference type="SMART" id="SM00240">
    <property type="entry name" value="FHA"/>
    <property type="match status" value="1"/>
</dbReference>
<dbReference type="PROSITE" id="PS50011">
    <property type="entry name" value="PROTEIN_KINASE_DOM"/>
    <property type="match status" value="1"/>
</dbReference>
<gene>
    <name evidence="3" type="ORF">WA026_000590</name>
</gene>